<dbReference type="Gene3D" id="1.50.10.20">
    <property type="match status" value="1"/>
</dbReference>
<comment type="similarity">
    <text evidence="1">Belongs to the terpene cyclase/mutase family.</text>
</comment>
<dbReference type="OrthoDB" id="998906at2759"/>
<evidence type="ECO:0000313" key="5">
    <source>
        <dbReference type="EMBL" id="OMO66349.1"/>
    </source>
</evidence>
<dbReference type="Proteomes" id="UP000187203">
    <property type="component" value="Unassembled WGS sequence"/>
</dbReference>
<dbReference type="EMBL" id="AWUE01020758">
    <property type="protein sequence ID" value="OMO66349.1"/>
    <property type="molecule type" value="Genomic_DNA"/>
</dbReference>
<keyword evidence="3" id="KW-0413">Isomerase</keyword>
<protein>
    <submittedName>
        <fullName evidence="5">Terpenoid cyclases/protein prenyltransferase alpha-alpha toroid</fullName>
    </submittedName>
</protein>
<dbReference type="PANTHER" id="PTHR11764">
    <property type="entry name" value="TERPENE CYCLASE/MUTASE FAMILY MEMBER"/>
    <property type="match status" value="1"/>
</dbReference>
<dbReference type="AlphaFoldDB" id="A0A1R3H7M0"/>
<keyword evidence="6" id="KW-1185">Reference proteome</keyword>
<dbReference type="FunFam" id="1.50.10.20:FF:000011">
    <property type="entry name" value="Terpene cyclase/mutase family member"/>
    <property type="match status" value="1"/>
</dbReference>
<reference evidence="6" key="1">
    <citation type="submission" date="2013-09" db="EMBL/GenBank/DDBJ databases">
        <title>Corchorus olitorius genome sequencing.</title>
        <authorList>
            <person name="Alam M."/>
            <person name="Haque M.S."/>
            <person name="Islam M.S."/>
            <person name="Emdad E.M."/>
            <person name="Islam M.M."/>
            <person name="Ahmed B."/>
            <person name="Halim A."/>
            <person name="Hossen Q.M.M."/>
            <person name="Hossain M.Z."/>
            <person name="Ahmed R."/>
            <person name="Khan M.M."/>
            <person name="Islam R."/>
            <person name="Rashid M.M."/>
            <person name="Khan S.A."/>
            <person name="Rahman M.S."/>
            <person name="Alam M."/>
            <person name="Yahiya A.S."/>
            <person name="Khan M.S."/>
            <person name="Azam M.S."/>
            <person name="Haque T."/>
            <person name="Lashkar M.Z.H."/>
            <person name="Akhand A.I."/>
            <person name="Morshed G."/>
            <person name="Roy S."/>
            <person name="Uddin K.S."/>
            <person name="Rabeya T."/>
            <person name="Hossain A.S."/>
            <person name="Chowdhury A."/>
            <person name="Snigdha A.R."/>
            <person name="Mortoza M.S."/>
            <person name="Matin S.A."/>
            <person name="Hoque S.M.E."/>
            <person name="Islam M.K."/>
            <person name="Roy D.K."/>
            <person name="Haider R."/>
            <person name="Moosa M.M."/>
            <person name="Elias S.M."/>
            <person name="Hasan A.M."/>
            <person name="Jahan S."/>
            <person name="Shafiuddin M."/>
            <person name="Mahmood N."/>
            <person name="Shommy N.S."/>
        </authorList>
    </citation>
    <scope>NUCLEOTIDE SEQUENCE [LARGE SCALE GENOMIC DNA]</scope>
    <source>
        <strain evidence="6">cv. O-4</strain>
    </source>
</reference>
<comment type="caution">
    <text evidence="5">The sequence shown here is derived from an EMBL/GenBank/DDBJ whole genome shotgun (WGS) entry which is preliminary data.</text>
</comment>
<sequence>MDHIHYEDEASHYVTIGCVEKPLCMLACWVEDPNGESFKKHLARFPDYLWVAEDGMKVQSFGSQTWDIAFTVQALLACNMLDEIGPTLNKAHDFIKNSQVRDDPPGDFKQHFRHISKGAWTFADQDHGWQVSDCTAESLKCCLLFSMLPRDIVGEQMEPQRLFDAVNILLSLQTKRGGVTGWEPLHAYPWLELLNPVEFLEEVILDYEFVECTSSVIKALVLFKKLYPQHRRSEVESFIKRAINFLMESQKPDGSWYGRWGICFIYSTWFVLEALETAGMTFQNCLAIRKAVGFLLDIQCPDGGWGESYLSCTQKKYVPLEGNRSNIVQTSWALMGLIYSGQAQRDPTPLHRAAKLIINSQLENGDFPQEETTGAFKGNCNLNYAMYRSNMPLWALALYRSNVLLFSKSP</sequence>
<proteinExistence type="inferred from homology"/>
<feature type="domain" description="Squalene cyclase C-terminal" evidence="4">
    <location>
        <begin position="63"/>
        <end position="400"/>
    </location>
</feature>
<dbReference type="InterPro" id="IPR018333">
    <property type="entry name" value="Squalene_cyclase"/>
</dbReference>
<evidence type="ECO:0000256" key="2">
    <source>
        <dbReference type="ARBA" id="ARBA00022737"/>
    </source>
</evidence>
<evidence type="ECO:0000259" key="4">
    <source>
        <dbReference type="Pfam" id="PF13243"/>
    </source>
</evidence>
<dbReference type="SUPFAM" id="SSF48239">
    <property type="entry name" value="Terpenoid cyclases/Protein prenyltransferases"/>
    <property type="match status" value="1"/>
</dbReference>
<name>A0A1R3H7M0_9ROSI</name>
<dbReference type="InterPro" id="IPR008930">
    <property type="entry name" value="Terpenoid_cyclase/PrenylTrfase"/>
</dbReference>
<keyword evidence="2" id="KW-0677">Repeat</keyword>
<accession>A0A1R3H7M0</accession>
<dbReference type="GO" id="GO:0042300">
    <property type="term" value="F:beta-amyrin synthase activity"/>
    <property type="evidence" value="ECO:0007669"/>
    <property type="project" value="TreeGrafter"/>
</dbReference>
<dbReference type="STRING" id="93759.A0A1R3H7M0"/>
<dbReference type="GO" id="GO:0016104">
    <property type="term" value="P:triterpenoid biosynthetic process"/>
    <property type="evidence" value="ECO:0007669"/>
    <property type="project" value="InterPro"/>
</dbReference>
<evidence type="ECO:0000313" key="6">
    <source>
        <dbReference type="Proteomes" id="UP000187203"/>
    </source>
</evidence>
<dbReference type="NCBIfam" id="TIGR01787">
    <property type="entry name" value="squalene_cyclas"/>
    <property type="match status" value="1"/>
</dbReference>
<dbReference type="InterPro" id="IPR032696">
    <property type="entry name" value="SQ_cyclase_C"/>
</dbReference>
<organism evidence="5 6">
    <name type="scientific">Corchorus olitorius</name>
    <dbReference type="NCBI Taxonomy" id="93759"/>
    <lineage>
        <taxon>Eukaryota</taxon>
        <taxon>Viridiplantae</taxon>
        <taxon>Streptophyta</taxon>
        <taxon>Embryophyta</taxon>
        <taxon>Tracheophyta</taxon>
        <taxon>Spermatophyta</taxon>
        <taxon>Magnoliopsida</taxon>
        <taxon>eudicotyledons</taxon>
        <taxon>Gunneridae</taxon>
        <taxon>Pentapetalae</taxon>
        <taxon>rosids</taxon>
        <taxon>malvids</taxon>
        <taxon>Malvales</taxon>
        <taxon>Malvaceae</taxon>
        <taxon>Grewioideae</taxon>
        <taxon>Apeibeae</taxon>
        <taxon>Corchorus</taxon>
    </lineage>
</organism>
<dbReference type="GO" id="GO:0005811">
    <property type="term" value="C:lipid droplet"/>
    <property type="evidence" value="ECO:0007669"/>
    <property type="project" value="InterPro"/>
</dbReference>
<evidence type="ECO:0000256" key="3">
    <source>
        <dbReference type="ARBA" id="ARBA00023235"/>
    </source>
</evidence>
<dbReference type="PANTHER" id="PTHR11764:SF58">
    <property type="entry name" value="BETA-AMYRIN SYNTHASE-RELATED"/>
    <property type="match status" value="1"/>
</dbReference>
<dbReference type="Pfam" id="PF13243">
    <property type="entry name" value="SQHop_cyclase_C"/>
    <property type="match status" value="1"/>
</dbReference>
<gene>
    <name evidence="5" type="ORF">COLO4_30619</name>
</gene>
<evidence type="ECO:0000256" key="1">
    <source>
        <dbReference type="ARBA" id="ARBA00009755"/>
    </source>
</evidence>